<dbReference type="PANTHER" id="PTHR43626:SF4">
    <property type="entry name" value="GCN5-RELATED N-ACETYLTRANSFERASE 2, CHLOROPLASTIC"/>
    <property type="match status" value="1"/>
</dbReference>
<dbReference type="InterPro" id="IPR016181">
    <property type="entry name" value="Acyl_CoA_acyltransferase"/>
</dbReference>
<feature type="domain" description="N-acetyltransferase" evidence="3">
    <location>
        <begin position="10"/>
        <end position="142"/>
    </location>
</feature>
<dbReference type="SUPFAM" id="SSF55729">
    <property type="entry name" value="Acyl-CoA N-acyltransferases (Nat)"/>
    <property type="match status" value="1"/>
</dbReference>
<comment type="caution">
    <text evidence="4">The sequence shown here is derived from an EMBL/GenBank/DDBJ whole genome shotgun (WGS) entry which is preliminary data.</text>
</comment>
<evidence type="ECO:0000259" key="3">
    <source>
        <dbReference type="PROSITE" id="PS51186"/>
    </source>
</evidence>
<dbReference type="InterPro" id="IPR045039">
    <property type="entry name" value="NSI-like"/>
</dbReference>
<dbReference type="AlphaFoldDB" id="A0A1G2AQ68"/>
<dbReference type="Proteomes" id="UP000177165">
    <property type="component" value="Unassembled WGS sequence"/>
</dbReference>
<name>A0A1G2AQ68_9BACT</name>
<dbReference type="GO" id="GO:0008080">
    <property type="term" value="F:N-acetyltransferase activity"/>
    <property type="evidence" value="ECO:0007669"/>
    <property type="project" value="InterPro"/>
</dbReference>
<protein>
    <recommendedName>
        <fullName evidence="3">N-acetyltransferase domain-containing protein</fullName>
    </recommendedName>
</protein>
<evidence type="ECO:0000256" key="2">
    <source>
        <dbReference type="ARBA" id="ARBA00023315"/>
    </source>
</evidence>
<dbReference type="EMBL" id="MHKB01000011">
    <property type="protein sequence ID" value="OGY79042.1"/>
    <property type="molecule type" value="Genomic_DNA"/>
</dbReference>
<gene>
    <name evidence="4" type="ORF">A3B74_04125</name>
</gene>
<dbReference type="Gene3D" id="3.40.630.30">
    <property type="match status" value="1"/>
</dbReference>
<dbReference type="Pfam" id="PF13508">
    <property type="entry name" value="Acetyltransf_7"/>
    <property type="match status" value="1"/>
</dbReference>
<keyword evidence="1" id="KW-0808">Transferase</keyword>
<evidence type="ECO:0000256" key="1">
    <source>
        <dbReference type="ARBA" id="ARBA00022679"/>
    </source>
</evidence>
<dbReference type="PANTHER" id="PTHR43626">
    <property type="entry name" value="ACYL-COA N-ACYLTRANSFERASE"/>
    <property type="match status" value="1"/>
</dbReference>
<evidence type="ECO:0000313" key="5">
    <source>
        <dbReference type="Proteomes" id="UP000177165"/>
    </source>
</evidence>
<dbReference type="PROSITE" id="PS51186">
    <property type="entry name" value="GNAT"/>
    <property type="match status" value="1"/>
</dbReference>
<reference evidence="4 5" key="1">
    <citation type="journal article" date="2016" name="Nat. Commun.">
        <title>Thousands of microbial genomes shed light on interconnected biogeochemical processes in an aquifer system.</title>
        <authorList>
            <person name="Anantharaman K."/>
            <person name="Brown C.T."/>
            <person name="Hug L.A."/>
            <person name="Sharon I."/>
            <person name="Castelle C.J."/>
            <person name="Probst A.J."/>
            <person name="Thomas B.C."/>
            <person name="Singh A."/>
            <person name="Wilkins M.J."/>
            <person name="Karaoz U."/>
            <person name="Brodie E.L."/>
            <person name="Williams K.H."/>
            <person name="Hubbard S.S."/>
            <person name="Banfield J.F."/>
        </authorList>
    </citation>
    <scope>NUCLEOTIDE SEQUENCE [LARGE SCALE GENOMIC DNA]</scope>
</reference>
<sequence length="142" mass="16012">MKNFSFSVDKDVVSAKEAIKLYLALKWGNESKYDENKMKQALESTTMVISARDRAGKLVGLTRVLSDGVIHTSVADIAVHPEYQGQGIGTQMMELVKKQYGHTGIFVDAFKENEKFFMECGYKKRDMIVLSKLFVKEPSHIA</sequence>
<dbReference type="GO" id="GO:0005737">
    <property type="term" value="C:cytoplasm"/>
    <property type="evidence" value="ECO:0007669"/>
    <property type="project" value="TreeGrafter"/>
</dbReference>
<evidence type="ECO:0000313" key="4">
    <source>
        <dbReference type="EMBL" id="OGY79042.1"/>
    </source>
</evidence>
<dbReference type="STRING" id="1798540.A3B74_04125"/>
<dbReference type="CDD" id="cd04301">
    <property type="entry name" value="NAT_SF"/>
    <property type="match status" value="1"/>
</dbReference>
<accession>A0A1G2AQ68</accession>
<proteinExistence type="predicted"/>
<keyword evidence="2" id="KW-0012">Acyltransferase</keyword>
<organism evidence="4 5">
    <name type="scientific">Candidatus Kerfeldbacteria bacterium RIFCSPHIGHO2_02_FULL_42_14</name>
    <dbReference type="NCBI Taxonomy" id="1798540"/>
    <lineage>
        <taxon>Bacteria</taxon>
        <taxon>Candidatus Kerfeldiibacteriota</taxon>
    </lineage>
</organism>
<dbReference type="InterPro" id="IPR000182">
    <property type="entry name" value="GNAT_dom"/>
</dbReference>